<feature type="domain" description="DJ-1/PfpI" evidence="2">
    <location>
        <begin position="4"/>
        <end position="170"/>
    </location>
</feature>
<comment type="similarity">
    <text evidence="1">Belongs to the peptidase C56 family.</text>
</comment>
<dbReference type="PROSITE" id="PS51276">
    <property type="entry name" value="PEPTIDASE_C56_PFPI"/>
    <property type="match status" value="1"/>
</dbReference>
<keyword evidence="4" id="KW-1185">Reference proteome</keyword>
<sequence>MQTKVLIMATSGFEEDELFVPLERLRAAGCDVRLAAPSREPIRATVMDDPGRWITPDLTIAEADSAEWDALLLPGGLINPDHLRTDKAAVALVRAFLAAGKAVGAICHGPWLLVEADGVRGRQVTGWRSIRTDLSNAGGVVSDGPVVRDGSVVTAVGPEDSAAFADALLAAAKESLTFRA</sequence>
<reference evidence="3 4" key="1">
    <citation type="submission" date="2022-05" db="EMBL/GenBank/DDBJ databases">
        <title>S8-45 Sphingomonas ultraviolaceadurans.</title>
        <authorList>
            <person name="Liu Y."/>
        </authorList>
    </citation>
    <scope>NUCLEOTIDE SEQUENCE [LARGE SCALE GENOMIC DNA]</scope>
    <source>
        <strain evidence="3 4">S8-45</strain>
    </source>
</reference>
<dbReference type="CDD" id="cd03134">
    <property type="entry name" value="GATase1_PfpI_like"/>
    <property type="match status" value="1"/>
</dbReference>
<evidence type="ECO:0000313" key="3">
    <source>
        <dbReference type="EMBL" id="UUR08478.1"/>
    </source>
</evidence>
<protein>
    <submittedName>
        <fullName evidence="3">Type 1 glutamine amidotransferase</fullName>
    </submittedName>
</protein>
<dbReference type="InterPro" id="IPR002818">
    <property type="entry name" value="DJ-1/PfpI"/>
</dbReference>
<dbReference type="NCBIfam" id="TIGR01382">
    <property type="entry name" value="PfpI"/>
    <property type="match status" value="1"/>
</dbReference>
<dbReference type="RefSeq" id="WP_249504254.1">
    <property type="nucleotide sequence ID" value="NZ_CP097253.1"/>
</dbReference>
<dbReference type="SUPFAM" id="SSF52317">
    <property type="entry name" value="Class I glutamine amidotransferase-like"/>
    <property type="match status" value="1"/>
</dbReference>
<dbReference type="Proteomes" id="UP000831921">
    <property type="component" value="Chromosome"/>
</dbReference>
<organism evidence="3 4">
    <name type="scientific">Sphingomonas glaciei</name>
    <dbReference type="NCBI Taxonomy" id="2938948"/>
    <lineage>
        <taxon>Bacteria</taxon>
        <taxon>Pseudomonadati</taxon>
        <taxon>Pseudomonadota</taxon>
        <taxon>Alphaproteobacteria</taxon>
        <taxon>Sphingomonadales</taxon>
        <taxon>Sphingomonadaceae</taxon>
        <taxon>Sphingomonas</taxon>
    </lineage>
</organism>
<dbReference type="InterPro" id="IPR006286">
    <property type="entry name" value="C56_PfpI-like"/>
</dbReference>
<evidence type="ECO:0000256" key="1">
    <source>
        <dbReference type="ARBA" id="ARBA00008542"/>
    </source>
</evidence>
<evidence type="ECO:0000259" key="2">
    <source>
        <dbReference type="Pfam" id="PF01965"/>
    </source>
</evidence>
<dbReference type="EMBL" id="CP097253">
    <property type="protein sequence ID" value="UUR08478.1"/>
    <property type="molecule type" value="Genomic_DNA"/>
</dbReference>
<dbReference type="Pfam" id="PF01965">
    <property type="entry name" value="DJ-1_PfpI"/>
    <property type="match status" value="1"/>
</dbReference>
<accession>A0ABY5MZJ6</accession>
<dbReference type="PANTHER" id="PTHR42733:SF12">
    <property type="entry name" value="PROTEINASE"/>
    <property type="match status" value="1"/>
</dbReference>
<evidence type="ECO:0000313" key="4">
    <source>
        <dbReference type="Proteomes" id="UP000831921"/>
    </source>
</evidence>
<dbReference type="Gene3D" id="3.40.50.880">
    <property type="match status" value="1"/>
</dbReference>
<gene>
    <name evidence="3" type="ORF">M1K48_02185</name>
</gene>
<keyword evidence="3" id="KW-0315">Glutamine amidotransferase</keyword>
<proteinExistence type="inferred from homology"/>
<name>A0ABY5MZJ6_9SPHN</name>
<dbReference type="PANTHER" id="PTHR42733">
    <property type="entry name" value="DJ-1 PROTEIN"/>
    <property type="match status" value="1"/>
</dbReference>
<dbReference type="InterPro" id="IPR029062">
    <property type="entry name" value="Class_I_gatase-like"/>
</dbReference>